<sequence length="524" mass="57064">MQQPRDKALPANVATSHPVAQEANATGIALPAVDSLQRMKANNTGLPDTLKNGVEALSGFAMNDVRVHYNSDKPAQLHALAYAQGPDIHIGPGQERHLPHEAWHVVQQKQGRVQATIQTKSNVNINDDAGLEAEADVMGAKANTVTQHKSDGTMHMPSPMLYNNTVQLALTTMGGKWTAGKYALTRNLLDVNDVIGYRGVEMQLVFEPGDSVDAKQIVLTQAVKTHKDNSPYITPKENYAGRTVEEGKPGAGYRIDNDPYHVSPVYHSTGLEGETAKEGNRTLADTTFGSTEEDLRSGFAGYHYIAEDSGELEKCNAGLVDSPSIEGAKKNSGHTFETTALATEGKDTGTYYGSVEWGWKTDNAGQHTLLDFKVLSNGTPTQNFVESAKVWNKQSVKFTDAALESLRQGKIKDPAIFKSVKRMPPKDAVFPTIKLPIPTQLDITWIKEMYHEFSDAPHVMEEYSSMLMDGFQGMDAGTKATCIAHLKAAKTAILKGVKDPVEAYEIKLLVQANKINDFVIVNGS</sequence>
<accession>A0A2P8HGN1</accession>
<dbReference type="EMBL" id="PYAW01000004">
    <property type="protein sequence ID" value="PSL45376.1"/>
    <property type="molecule type" value="Genomic_DNA"/>
</dbReference>
<evidence type="ECO:0000259" key="1">
    <source>
        <dbReference type="Pfam" id="PF13699"/>
    </source>
</evidence>
<gene>
    <name evidence="2" type="ORF">CLV51_10478</name>
</gene>
<dbReference type="RefSeq" id="WP_106529718.1">
    <property type="nucleotide sequence ID" value="NZ_PYAW01000004.1"/>
</dbReference>
<organism evidence="2 3">
    <name type="scientific">Chitinophaga niastensis</name>
    <dbReference type="NCBI Taxonomy" id="536980"/>
    <lineage>
        <taxon>Bacteria</taxon>
        <taxon>Pseudomonadati</taxon>
        <taxon>Bacteroidota</taxon>
        <taxon>Chitinophagia</taxon>
        <taxon>Chitinophagales</taxon>
        <taxon>Chitinophagaceae</taxon>
        <taxon>Chitinophaga</taxon>
    </lineage>
</organism>
<keyword evidence="3" id="KW-1185">Reference proteome</keyword>
<evidence type="ECO:0000313" key="2">
    <source>
        <dbReference type="EMBL" id="PSL45376.1"/>
    </source>
</evidence>
<feature type="domain" description="eCIS core" evidence="1">
    <location>
        <begin position="46"/>
        <end position="111"/>
    </location>
</feature>
<dbReference type="OrthoDB" id="292792at2"/>
<dbReference type="InterPro" id="IPR025295">
    <property type="entry name" value="eCIS_core_dom"/>
</dbReference>
<dbReference type="Proteomes" id="UP000240971">
    <property type="component" value="Unassembled WGS sequence"/>
</dbReference>
<protein>
    <submittedName>
        <fullName evidence="2">Uncharacterized protein DUF4157</fullName>
    </submittedName>
</protein>
<dbReference type="AlphaFoldDB" id="A0A2P8HGN1"/>
<comment type="caution">
    <text evidence="2">The sequence shown here is derived from an EMBL/GenBank/DDBJ whole genome shotgun (WGS) entry which is preliminary data.</text>
</comment>
<reference evidence="2 3" key="1">
    <citation type="submission" date="2018-03" db="EMBL/GenBank/DDBJ databases">
        <title>Genomic Encyclopedia of Archaeal and Bacterial Type Strains, Phase II (KMG-II): from individual species to whole genera.</title>
        <authorList>
            <person name="Goeker M."/>
        </authorList>
    </citation>
    <scope>NUCLEOTIDE SEQUENCE [LARGE SCALE GENOMIC DNA]</scope>
    <source>
        <strain evidence="2 3">DSM 24859</strain>
    </source>
</reference>
<dbReference type="Pfam" id="PF13699">
    <property type="entry name" value="eCIS_core"/>
    <property type="match status" value="1"/>
</dbReference>
<proteinExistence type="predicted"/>
<evidence type="ECO:0000313" key="3">
    <source>
        <dbReference type="Proteomes" id="UP000240971"/>
    </source>
</evidence>
<name>A0A2P8HGN1_CHINA</name>